<proteinExistence type="predicted"/>
<evidence type="ECO:0000313" key="3">
    <source>
        <dbReference type="EMBL" id="KAG8439617.1"/>
    </source>
</evidence>
<dbReference type="AlphaFoldDB" id="A0A8T2J7N9"/>
<reference evidence="3" key="1">
    <citation type="thesis" date="2020" institute="ProQuest LLC" country="789 East Eisenhower Parkway, Ann Arbor, MI, USA">
        <title>Comparative Genomics and Chromosome Evolution.</title>
        <authorList>
            <person name="Mudd A.B."/>
        </authorList>
    </citation>
    <scope>NUCLEOTIDE SEQUENCE</scope>
    <source>
        <strain evidence="3">Female2</strain>
        <tissue evidence="3">Blood</tissue>
    </source>
</reference>
<protein>
    <recommendedName>
        <fullName evidence="2">PUB domain-containing protein</fullName>
    </recommendedName>
</protein>
<dbReference type="SMART" id="SM00580">
    <property type="entry name" value="PUG"/>
    <property type="match status" value="1"/>
</dbReference>
<dbReference type="InterPro" id="IPR018997">
    <property type="entry name" value="PUB_domain"/>
</dbReference>
<accession>A0A8T2J7N9</accession>
<dbReference type="PANTHER" id="PTHR23153">
    <property type="entry name" value="UBX-RELATED"/>
    <property type="match status" value="1"/>
</dbReference>
<dbReference type="PANTHER" id="PTHR23153:SF38">
    <property type="entry name" value="UBX DOMAIN-CONTAINING PROTEIN 6"/>
    <property type="match status" value="1"/>
</dbReference>
<evidence type="ECO:0000313" key="4">
    <source>
        <dbReference type="Proteomes" id="UP000812440"/>
    </source>
</evidence>
<dbReference type="Proteomes" id="UP000812440">
    <property type="component" value="Chromosome 3"/>
</dbReference>
<name>A0A8T2J7N9_9PIPI</name>
<evidence type="ECO:0000259" key="2">
    <source>
        <dbReference type="Pfam" id="PF09409"/>
    </source>
</evidence>
<dbReference type="SUPFAM" id="SSF143503">
    <property type="entry name" value="PUG domain-like"/>
    <property type="match status" value="1"/>
</dbReference>
<evidence type="ECO:0000256" key="1">
    <source>
        <dbReference type="SAM" id="MobiDB-lite"/>
    </source>
</evidence>
<dbReference type="FunFam" id="1.20.58.2190:FF:000001">
    <property type="entry name" value="peptide-N(4)-(N-acetyl-beta- glucosaminyl)asparagine amidase"/>
    <property type="match status" value="1"/>
</dbReference>
<dbReference type="GO" id="GO:0005737">
    <property type="term" value="C:cytoplasm"/>
    <property type="evidence" value="ECO:0007669"/>
    <property type="project" value="TreeGrafter"/>
</dbReference>
<sequence length="147" mass="16168">MATSDSPQVVAELCQNDSQVFLDASQLLLAYADNILRNPNEEKYRSIRIGNPTFSTKLLPVRGAIECLFEMGFEEAETHLVFPKMASVEKMRKVRDHIALERNKRIGGAVPSPVAELGTQSTPSRSPASNPIPPNSSQASHNLSNFM</sequence>
<feature type="domain" description="PUB" evidence="2">
    <location>
        <begin position="20"/>
        <end position="95"/>
    </location>
</feature>
<dbReference type="InterPro" id="IPR036339">
    <property type="entry name" value="PUB-like_dom_sf"/>
</dbReference>
<keyword evidence="4" id="KW-1185">Reference proteome</keyword>
<dbReference type="OrthoDB" id="49605at2759"/>
<organism evidence="3 4">
    <name type="scientific">Hymenochirus boettgeri</name>
    <name type="common">Congo dwarf clawed frog</name>
    <dbReference type="NCBI Taxonomy" id="247094"/>
    <lineage>
        <taxon>Eukaryota</taxon>
        <taxon>Metazoa</taxon>
        <taxon>Chordata</taxon>
        <taxon>Craniata</taxon>
        <taxon>Vertebrata</taxon>
        <taxon>Euteleostomi</taxon>
        <taxon>Amphibia</taxon>
        <taxon>Batrachia</taxon>
        <taxon>Anura</taxon>
        <taxon>Pipoidea</taxon>
        <taxon>Pipidae</taxon>
        <taxon>Pipinae</taxon>
        <taxon>Hymenochirus</taxon>
    </lineage>
</organism>
<feature type="region of interest" description="Disordered" evidence="1">
    <location>
        <begin position="105"/>
        <end position="147"/>
    </location>
</feature>
<gene>
    <name evidence="3" type="ORF">GDO86_005701</name>
</gene>
<dbReference type="CDD" id="cd10459">
    <property type="entry name" value="PUB_PNGase"/>
    <property type="match status" value="1"/>
</dbReference>
<dbReference type="Gene3D" id="1.20.58.2190">
    <property type="match status" value="1"/>
</dbReference>
<comment type="caution">
    <text evidence="3">The sequence shown here is derived from an EMBL/GenBank/DDBJ whole genome shotgun (WGS) entry which is preliminary data.</text>
</comment>
<feature type="compositionally biased region" description="Low complexity" evidence="1">
    <location>
        <begin position="123"/>
        <end position="140"/>
    </location>
</feature>
<dbReference type="EMBL" id="JAACNH010000006">
    <property type="protein sequence ID" value="KAG8439617.1"/>
    <property type="molecule type" value="Genomic_DNA"/>
</dbReference>
<dbReference type="Pfam" id="PF09409">
    <property type="entry name" value="PUB"/>
    <property type="match status" value="1"/>
</dbReference>
<feature type="non-terminal residue" evidence="3">
    <location>
        <position position="147"/>
    </location>
</feature>